<comment type="subcellular location">
    <subcellularLocation>
        <location evidence="1">Cell membrane</location>
        <topology evidence="1">Multi-pass membrane protein</topology>
    </subcellularLocation>
</comment>
<keyword evidence="3 6" id="KW-0812">Transmembrane</keyword>
<evidence type="ECO:0000256" key="1">
    <source>
        <dbReference type="ARBA" id="ARBA00004651"/>
    </source>
</evidence>
<dbReference type="InterPro" id="IPR036259">
    <property type="entry name" value="MFS_trans_sf"/>
</dbReference>
<keyword evidence="4 6" id="KW-1133">Transmembrane helix</keyword>
<dbReference type="Pfam" id="PF07690">
    <property type="entry name" value="MFS_1"/>
    <property type="match status" value="1"/>
</dbReference>
<dbReference type="GO" id="GO:0005886">
    <property type="term" value="C:plasma membrane"/>
    <property type="evidence" value="ECO:0007669"/>
    <property type="project" value="UniProtKB-SubCell"/>
</dbReference>
<feature type="transmembrane region" description="Helical" evidence="6">
    <location>
        <begin position="248"/>
        <end position="270"/>
    </location>
</feature>
<dbReference type="Proteomes" id="UP001596547">
    <property type="component" value="Unassembled WGS sequence"/>
</dbReference>
<dbReference type="PANTHER" id="PTHR43124:SF3">
    <property type="entry name" value="CHLORAMPHENICOL EFFLUX PUMP RV0191"/>
    <property type="match status" value="1"/>
</dbReference>
<feature type="transmembrane region" description="Helical" evidence="6">
    <location>
        <begin position="309"/>
        <end position="325"/>
    </location>
</feature>
<feature type="domain" description="Major facilitator superfamily (MFS) profile" evidence="7">
    <location>
        <begin position="21"/>
        <end position="398"/>
    </location>
</feature>
<evidence type="ECO:0000256" key="3">
    <source>
        <dbReference type="ARBA" id="ARBA00022692"/>
    </source>
</evidence>
<evidence type="ECO:0000313" key="9">
    <source>
        <dbReference type="Proteomes" id="UP001596547"/>
    </source>
</evidence>
<dbReference type="GeneID" id="79317353"/>
<feature type="transmembrane region" description="Helical" evidence="6">
    <location>
        <begin position="110"/>
        <end position="133"/>
    </location>
</feature>
<keyword evidence="5 6" id="KW-0472">Membrane</keyword>
<gene>
    <name evidence="8" type="ORF">ACFQPE_16935</name>
</gene>
<evidence type="ECO:0000256" key="4">
    <source>
        <dbReference type="ARBA" id="ARBA00022989"/>
    </source>
</evidence>
<dbReference type="InterPro" id="IPR050189">
    <property type="entry name" value="MFS_Efflux_Transporters"/>
</dbReference>
<dbReference type="SUPFAM" id="SSF103473">
    <property type="entry name" value="MFS general substrate transporter"/>
    <property type="match status" value="1"/>
</dbReference>
<name>A0ABD6ADH2_9EURY</name>
<feature type="transmembrane region" description="Helical" evidence="6">
    <location>
        <begin position="46"/>
        <end position="66"/>
    </location>
</feature>
<keyword evidence="9" id="KW-1185">Reference proteome</keyword>
<evidence type="ECO:0000313" key="8">
    <source>
        <dbReference type="EMBL" id="MFC7318467.1"/>
    </source>
</evidence>
<feature type="transmembrane region" description="Helical" evidence="6">
    <location>
        <begin position="221"/>
        <end position="242"/>
    </location>
</feature>
<keyword evidence="2" id="KW-1003">Cell membrane</keyword>
<accession>A0ABD6ADH2</accession>
<organism evidence="8 9">
    <name type="scientific">Halomarina halobia</name>
    <dbReference type="NCBI Taxonomy" id="3033386"/>
    <lineage>
        <taxon>Archaea</taxon>
        <taxon>Methanobacteriati</taxon>
        <taxon>Methanobacteriota</taxon>
        <taxon>Stenosarchaea group</taxon>
        <taxon>Halobacteria</taxon>
        <taxon>Halobacteriales</taxon>
        <taxon>Natronomonadaceae</taxon>
        <taxon>Halomarina</taxon>
    </lineage>
</organism>
<dbReference type="RefSeq" id="WP_276306690.1">
    <property type="nucleotide sequence ID" value="NZ_CP119993.1"/>
</dbReference>
<feature type="transmembrane region" description="Helical" evidence="6">
    <location>
        <begin position="21"/>
        <end position="40"/>
    </location>
</feature>
<feature type="transmembrane region" description="Helical" evidence="6">
    <location>
        <begin position="145"/>
        <end position="167"/>
    </location>
</feature>
<comment type="caution">
    <text evidence="8">The sequence shown here is derived from an EMBL/GenBank/DDBJ whole genome shotgun (WGS) entry which is preliminary data.</text>
</comment>
<evidence type="ECO:0000259" key="7">
    <source>
        <dbReference type="PROSITE" id="PS50850"/>
    </source>
</evidence>
<protein>
    <submittedName>
        <fullName evidence="8">MFS transporter</fullName>
    </submittedName>
</protein>
<feature type="transmembrane region" description="Helical" evidence="6">
    <location>
        <begin position="87"/>
        <end position="104"/>
    </location>
</feature>
<evidence type="ECO:0000256" key="6">
    <source>
        <dbReference type="SAM" id="Phobius"/>
    </source>
</evidence>
<feature type="transmembrane region" description="Helical" evidence="6">
    <location>
        <begin position="346"/>
        <end position="366"/>
    </location>
</feature>
<evidence type="ECO:0000256" key="2">
    <source>
        <dbReference type="ARBA" id="ARBA00022475"/>
    </source>
</evidence>
<dbReference type="InterPro" id="IPR020846">
    <property type="entry name" value="MFS_dom"/>
</dbReference>
<feature type="transmembrane region" description="Helical" evidence="6">
    <location>
        <begin position="173"/>
        <end position="193"/>
    </location>
</feature>
<dbReference type="EMBL" id="JBHTBF010000003">
    <property type="protein sequence ID" value="MFC7318467.1"/>
    <property type="molecule type" value="Genomic_DNA"/>
</dbReference>
<reference evidence="8 9" key="1">
    <citation type="journal article" date="2019" name="Int. J. Syst. Evol. Microbiol.">
        <title>The Global Catalogue of Microorganisms (GCM) 10K type strain sequencing project: providing services to taxonomists for standard genome sequencing and annotation.</title>
        <authorList>
            <consortium name="The Broad Institute Genomics Platform"/>
            <consortium name="The Broad Institute Genome Sequencing Center for Infectious Disease"/>
            <person name="Wu L."/>
            <person name="Ma J."/>
        </authorList>
    </citation>
    <scope>NUCLEOTIDE SEQUENCE [LARGE SCALE GENOMIC DNA]</scope>
    <source>
        <strain evidence="8 9">PSR21</strain>
    </source>
</reference>
<dbReference type="AlphaFoldDB" id="A0ABD6ADH2"/>
<dbReference type="PROSITE" id="PS50850">
    <property type="entry name" value="MFS"/>
    <property type="match status" value="1"/>
</dbReference>
<proteinExistence type="predicted"/>
<feature type="transmembrane region" description="Helical" evidence="6">
    <location>
        <begin position="372"/>
        <end position="394"/>
    </location>
</feature>
<sequence length="399" mass="41106">MSVWIRRIAGALWPWRYRAGVLTLCTAVYFGVRLTTALVSALSPQIVAALGMTLGAFGIAITCIRITAAALQFPSGLLSDRFGERRVITSAVLIAGAGTVLLAFTPSHGAFLALAILLGVGGGLYYSPSTALLDSLYERTGRAIGVFRVGGQVAGIVAPMLVVGFGVRHGWRSALLLAGVLLVPIALGLQLFVRPAEPIGTAVTPRIAAERLRAVLTRPPIAASVALACLVQFVDVAAFALLPASLQGYHGLSPAVATSAYGAYFVAGALGQPAVGWLADRYGNAPTVAGTLLVGVVGFGLLIHRWRGAIVVGAVCLAGLSRTWATPVQSRILRHLSDDERATGFGLVRTIYLLVGALGSAVLGTAATVAGWQVVFGVLAGILSTCLAVHVLAVRAVGS</sequence>
<dbReference type="InterPro" id="IPR011701">
    <property type="entry name" value="MFS"/>
</dbReference>
<dbReference type="Gene3D" id="1.20.1250.20">
    <property type="entry name" value="MFS general substrate transporter like domains"/>
    <property type="match status" value="2"/>
</dbReference>
<feature type="transmembrane region" description="Helical" evidence="6">
    <location>
        <begin position="282"/>
        <end position="303"/>
    </location>
</feature>
<evidence type="ECO:0000256" key="5">
    <source>
        <dbReference type="ARBA" id="ARBA00023136"/>
    </source>
</evidence>
<dbReference type="PANTHER" id="PTHR43124">
    <property type="entry name" value="PURINE EFFLUX PUMP PBUE"/>
    <property type="match status" value="1"/>
</dbReference>